<reference evidence="10 11" key="1">
    <citation type="journal article" date="2018" name="MBio">
        <title>Comparative Genomics Reveals the Core Gene Toolbox for the Fungus-Insect Symbiosis.</title>
        <authorList>
            <person name="Wang Y."/>
            <person name="Stata M."/>
            <person name="Wang W."/>
            <person name="Stajich J.E."/>
            <person name="White M.M."/>
            <person name="Moncalvo J.M."/>
        </authorList>
    </citation>
    <scope>NUCLEOTIDE SEQUENCE [LARGE SCALE GENOMIC DNA]</scope>
    <source>
        <strain evidence="10 11">SWE-8-4</strain>
    </source>
</reference>
<evidence type="ECO:0000256" key="9">
    <source>
        <dbReference type="RuleBase" id="RU363066"/>
    </source>
</evidence>
<evidence type="ECO:0000256" key="1">
    <source>
        <dbReference type="ARBA" id="ARBA00004875"/>
    </source>
</evidence>
<accession>A0A2T9YGM0</accession>
<dbReference type="SUPFAM" id="SSF52540">
    <property type="entry name" value="P-loop containing nucleoside triphosphate hydrolases"/>
    <property type="match status" value="1"/>
</dbReference>
<dbReference type="PANTHER" id="PTHR43442:SF3">
    <property type="entry name" value="GLUCONOKINASE-RELATED"/>
    <property type="match status" value="1"/>
</dbReference>
<dbReference type="Gene3D" id="3.40.50.300">
    <property type="entry name" value="P-loop containing nucleotide triphosphate hydrolases"/>
    <property type="match status" value="1"/>
</dbReference>
<dbReference type="CDD" id="cd02021">
    <property type="entry name" value="GntK"/>
    <property type="match status" value="1"/>
</dbReference>
<keyword evidence="5 9" id="KW-0547">Nucleotide-binding</keyword>
<evidence type="ECO:0000256" key="6">
    <source>
        <dbReference type="ARBA" id="ARBA00022777"/>
    </source>
</evidence>
<evidence type="ECO:0000256" key="2">
    <source>
        <dbReference type="ARBA" id="ARBA00008420"/>
    </source>
</evidence>
<dbReference type="EMBL" id="MBFR01000198">
    <property type="protein sequence ID" value="PVU91473.1"/>
    <property type="molecule type" value="Genomic_DNA"/>
</dbReference>
<dbReference type="GO" id="GO:0046316">
    <property type="term" value="F:gluconokinase activity"/>
    <property type="evidence" value="ECO:0007669"/>
    <property type="project" value="UniProtKB-EC"/>
</dbReference>
<dbReference type="PANTHER" id="PTHR43442">
    <property type="entry name" value="GLUCONOKINASE-RELATED"/>
    <property type="match status" value="1"/>
</dbReference>
<dbReference type="GO" id="GO:0005737">
    <property type="term" value="C:cytoplasm"/>
    <property type="evidence" value="ECO:0007669"/>
    <property type="project" value="TreeGrafter"/>
</dbReference>
<comment type="pathway">
    <text evidence="1 9">Carbohydrate acid metabolism; D-gluconate degradation.</text>
</comment>
<evidence type="ECO:0000313" key="11">
    <source>
        <dbReference type="Proteomes" id="UP000245383"/>
    </source>
</evidence>
<dbReference type="AlphaFoldDB" id="A0A2T9YGM0"/>
<evidence type="ECO:0000313" key="10">
    <source>
        <dbReference type="EMBL" id="PVU91473.1"/>
    </source>
</evidence>
<evidence type="ECO:0000256" key="4">
    <source>
        <dbReference type="ARBA" id="ARBA00022679"/>
    </source>
</evidence>
<proteinExistence type="inferred from homology"/>
<dbReference type="GO" id="GO:0005975">
    <property type="term" value="P:carbohydrate metabolic process"/>
    <property type="evidence" value="ECO:0007669"/>
    <property type="project" value="InterPro"/>
</dbReference>
<dbReference type="Pfam" id="PF01202">
    <property type="entry name" value="SKI"/>
    <property type="match status" value="1"/>
</dbReference>
<sequence length="198" mass="21977">MLKLIVLMGVCGAGKTTIGLELASKLSAVFLDADHFHTTEAKLKMTKGIPLSDSDRFPWLHNIKAHIISLFQANFSPKYNDSTICSPSHNLIILACSALKLSYRAILTCDIEPQIYLKSSTSLLFYHTDFALLTCSTRTLIHRLKARTNHFVNDLLVESQLATLKTDSSEPNLFVFSTENNSITHVVSEIILKLSLAP</sequence>
<dbReference type="Proteomes" id="UP000245383">
    <property type="component" value="Unassembled WGS sequence"/>
</dbReference>
<dbReference type="EC" id="2.7.1.12" evidence="3 9"/>
<comment type="similarity">
    <text evidence="2 9">Belongs to the gluconokinase GntK/GntV family.</text>
</comment>
<keyword evidence="6 9" id="KW-0418">Kinase</keyword>
<dbReference type="InterPro" id="IPR006001">
    <property type="entry name" value="Therm_gnt_kin"/>
</dbReference>
<dbReference type="STRING" id="133385.A0A2T9YGM0"/>
<protein>
    <recommendedName>
        <fullName evidence="3 9">Gluconokinase</fullName>
        <ecNumber evidence="3 9">2.7.1.12</ecNumber>
    </recommendedName>
</protein>
<keyword evidence="7 9" id="KW-0067">ATP-binding</keyword>
<evidence type="ECO:0000256" key="8">
    <source>
        <dbReference type="ARBA" id="ARBA00048090"/>
    </source>
</evidence>
<dbReference type="UniPathway" id="UPA00792"/>
<comment type="caution">
    <text evidence="10">The sequence shown here is derived from an EMBL/GenBank/DDBJ whole genome shotgun (WGS) entry which is preliminary data.</text>
</comment>
<dbReference type="GO" id="GO:0005524">
    <property type="term" value="F:ATP binding"/>
    <property type="evidence" value="ECO:0007669"/>
    <property type="project" value="UniProtKB-KW"/>
</dbReference>
<evidence type="ECO:0000256" key="7">
    <source>
        <dbReference type="ARBA" id="ARBA00022840"/>
    </source>
</evidence>
<gene>
    <name evidence="10" type="ORF">BB561_004377</name>
</gene>
<dbReference type="OrthoDB" id="275177at2759"/>
<evidence type="ECO:0000256" key="5">
    <source>
        <dbReference type="ARBA" id="ARBA00022741"/>
    </source>
</evidence>
<keyword evidence="4 9" id="KW-0808">Transferase</keyword>
<name>A0A2T9YGM0_9FUNG</name>
<keyword evidence="11" id="KW-1185">Reference proteome</keyword>
<organism evidence="10 11">
    <name type="scientific">Smittium simulii</name>
    <dbReference type="NCBI Taxonomy" id="133385"/>
    <lineage>
        <taxon>Eukaryota</taxon>
        <taxon>Fungi</taxon>
        <taxon>Fungi incertae sedis</taxon>
        <taxon>Zoopagomycota</taxon>
        <taxon>Kickxellomycotina</taxon>
        <taxon>Harpellomycetes</taxon>
        <taxon>Harpellales</taxon>
        <taxon>Legeriomycetaceae</taxon>
        <taxon>Smittium</taxon>
    </lineage>
</organism>
<evidence type="ECO:0000256" key="3">
    <source>
        <dbReference type="ARBA" id="ARBA00012054"/>
    </source>
</evidence>
<dbReference type="InterPro" id="IPR031322">
    <property type="entry name" value="Shikimate/glucono_kinase"/>
</dbReference>
<comment type="catalytic activity">
    <reaction evidence="8 9">
        <text>D-gluconate + ATP = 6-phospho-D-gluconate + ADP + H(+)</text>
        <dbReference type="Rhea" id="RHEA:19433"/>
        <dbReference type="ChEBI" id="CHEBI:15378"/>
        <dbReference type="ChEBI" id="CHEBI:18391"/>
        <dbReference type="ChEBI" id="CHEBI:30616"/>
        <dbReference type="ChEBI" id="CHEBI:58759"/>
        <dbReference type="ChEBI" id="CHEBI:456216"/>
        <dbReference type="EC" id="2.7.1.12"/>
    </reaction>
</comment>
<dbReference type="InterPro" id="IPR027417">
    <property type="entry name" value="P-loop_NTPase"/>
</dbReference>
<dbReference type="NCBIfam" id="TIGR01313">
    <property type="entry name" value="therm_gnt_kin"/>
    <property type="match status" value="1"/>
</dbReference>